<reference evidence="2" key="2">
    <citation type="submission" date="2020-09" db="EMBL/GenBank/DDBJ databases">
        <authorList>
            <person name="Kikuchi T."/>
        </authorList>
    </citation>
    <scope>NUCLEOTIDE SEQUENCE</scope>
    <source>
        <strain evidence="2">Ka4C1</strain>
    </source>
</reference>
<dbReference type="PANTHER" id="PTHR22744:SF14">
    <property type="entry name" value="BTB DOMAIN-CONTAINING PROTEIN-RELATED"/>
    <property type="match status" value="1"/>
</dbReference>
<dbReference type="InterPro" id="IPR011333">
    <property type="entry name" value="SKP1/BTB/POZ_sf"/>
</dbReference>
<feature type="domain" description="BTB" evidence="1">
    <location>
        <begin position="35"/>
        <end position="91"/>
    </location>
</feature>
<dbReference type="OrthoDB" id="5804679at2759"/>
<dbReference type="Pfam" id="PF00651">
    <property type="entry name" value="BTB"/>
    <property type="match status" value="1"/>
</dbReference>
<dbReference type="EMBL" id="CAJFDI010000006">
    <property type="protein sequence ID" value="CAD5233868.1"/>
    <property type="molecule type" value="Genomic_DNA"/>
</dbReference>
<evidence type="ECO:0000259" key="1">
    <source>
        <dbReference type="PROSITE" id="PS50097"/>
    </source>
</evidence>
<dbReference type="AlphaFoldDB" id="A0A1I7SL08"/>
<dbReference type="EMBL" id="CAJFCV020000006">
    <property type="protein sequence ID" value="CAG9129323.1"/>
    <property type="molecule type" value="Genomic_DNA"/>
</dbReference>
<dbReference type="Proteomes" id="UP000582659">
    <property type="component" value="Unassembled WGS sequence"/>
</dbReference>
<keyword evidence="4" id="KW-1185">Reference proteome</keyword>
<dbReference type="Proteomes" id="UP000095284">
    <property type="component" value="Unplaced"/>
</dbReference>
<evidence type="ECO:0000313" key="5">
    <source>
        <dbReference type="WBParaSite" id="BXY_1374000.1"/>
    </source>
</evidence>
<name>A0A1I7SL08_BURXY</name>
<dbReference type="SMART" id="SM00225">
    <property type="entry name" value="BTB"/>
    <property type="match status" value="1"/>
</dbReference>
<proteinExistence type="predicted"/>
<protein>
    <submittedName>
        <fullName evidence="2">(pine wood nematode) hypothetical protein</fullName>
    </submittedName>
    <submittedName>
        <fullName evidence="5">BTB domain-containing protein</fullName>
    </submittedName>
</protein>
<reference evidence="5" key="1">
    <citation type="submission" date="2016-11" db="UniProtKB">
        <authorList>
            <consortium name="WormBaseParasite"/>
        </authorList>
    </citation>
    <scope>IDENTIFICATION</scope>
</reference>
<dbReference type="InterPro" id="IPR000210">
    <property type="entry name" value="BTB/POZ_dom"/>
</dbReference>
<sequence length="232" mass="26700">MQNGTFIATGSGPPTVIVITPPKMVIDFTSPTSLRQFKLEIDGRILYVNAHYLAEISPYFQALCFANFREHEDNKVELKGVEYEDMLEVLRCVCPDENFEFDQRISAQNLPALIYLSSRLLLQNLRRELESILQSNPQPLLDDPEVSTENLVIILGEAMTAEFSETAICQMCRRLGKRNKEEAFKQVEKLFPAEFAAKLTEKLQSYYYQQPLVCLKGTPHNWNDGVYMRLFF</sequence>
<dbReference type="eggNOG" id="ENOG502SAC5">
    <property type="taxonomic scope" value="Eukaryota"/>
</dbReference>
<dbReference type="PROSITE" id="PS50097">
    <property type="entry name" value="BTB"/>
    <property type="match status" value="1"/>
</dbReference>
<dbReference type="Proteomes" id="UP000659654">
    <property type="component" value="Unassembled WGS sequence"/>
</dbReference>
<dbReference type="Gene3D" id="3.30.710.10">
    <property type="entry name" value="Potassium Channel Kv1.1, Chain A"/>
    <property type="match status" value="1"/>
</dbReference>
<evidence type="ECO:0000313" key="4">
    <source>
        <dbReference type="Proteomes" id="UP000659654"/>
    </source>
</evidence>
<evidence type="ECO:0000313" key="3">
    <source>
        <dbReference type="Proteomes" id="UP000095284"/>
    </source>
</evidence>
<dbReference type="WBParaSite" id="BXY_1374000.1">
    <property type="protein sequence ID" value="BXY_1374000.1"/>
    <property type="gene ID" value="BXY_1374000"/>
</dbReference>
<gene>
    <name evidence="2" type="ORF">BXYJ_LOCUS13959</name>
</gene>
<organism evidence="3 5">
    <name type="scientific">Bursaphelenchus xylophilus</name>
    <name type="common">Pinewood nematode worm</name>
    <name type="synonym">Aphelenchoides xylophilus</name>
    <dbReference type="NCBI Taxonomy" id="6326"/>
    <lineage>
        <taxon>Eukaryota</taxon>
        <taxon>Metazoa</taxon>
        <taxon>Ecdysozoa</taxon>
        <taxon>Nematoda</taxon>
        <taxon>Chromadorea</taxon>
        <taxon>Rhabditida</taxon>
        <taxon>Tylenchina</taxon>
        <taxon>Tylenchomorpha</taxon>
        <taxon>Aphelenchoidea</taxon>
        <taxon>Aphelenchoididae</taxon>
        <taxon>Bursaphelenchus</taxon>
    </lineage>
</organism>
<dbReference type="SUPFAM" id="SSF54695">
    <property type="entry name" value="POZ domain"/>
    <property type="match status" value="1"/>
</dbReference>
<accession>A0A1I7SL08</accession>
<dbReference type="CDD" id="cd18186">
    <property type="entry name" value="BTB_POZ_ZBTB_KLHL-like"/>
    <property type="match status" value="1"/>
</dbReference>
<evidence type="ECO:0000313" key="2">
    <source>
        <dbReference type="EMBL" id="CAD5233868.1"/>
    </source>
</evidence>
<dbReference type="PANTHER" id="PTHR22744">
    <property type="entry name" value="HELIX LOOP HELIX PROTEIN 21-RELATED"/>
    <property type="match status" value="1"/>
</dbReference>
<dbReference type="SMR" id="A0A1I7SL08"/>